<reference evidence="15 16" key="1">
    <citation type="submission" date="2006-02" db="EMBL/GenBank/DDBJ databases">
        <authorList>
            <person name="Waterbury J."/>
            <person name="Ferriera S."/>
            <person name="Johnson J."/>
            <person name="Kravitz S."/>
            <person name="Halpern A."/>
            <person name="Remington K."/>
            <person name="Beeson K."/>
            <person name="Tran B."/>
            <person name="Rogers Y.-H."/>
            <person name="Friedman R."/>
            <person name="Venter J.C."/>
        </authorList>
    </citation>
    <scope>NUCLEOTIDE SEQUENCE [LARGE SCALE GENOMIC DNA]</scope>
    <source>
        <strain evidence="15 16">Nb-231</strain>
    </source>
</reference>
<dbReference type="STRING" id="314278.NB231_00680"/>
<evidence type="ECO:0000256" key="11">
    <source>
        <dbReference type="ARBA" id="ARBA00031911"/>
    </source>
</evidence>
<dbReference type="InterPro" id="IPR015424">
    <property type="entry name" value="PyrdxlP-dep_Trfase"/>
</dbReference>
<evidence type="ECO:0000259" key="14">
    <source>
        <dbReference type="Pfam" id="PF00266"/>
    </source>
</evidence>
<evidence type="ECO:0000256" key="10">
    <source>
        <dbReference type="ARBA" id="ARBA00023231"/>
    </source>
</evidence>
<dbReference type="GO" id="GO:0051536">
    <property type="term" value="F:iron-sulfur cluster binding"/>
    <property type="evidence" value="ECO:0007669"/>
    <property type="project" value="UniProtKB-KW"/>
</dbReference>
<dbReference type="GO" id="GO:0031071">
    <property type="term" value="F:cysteine desulfurase activity"/>
    <property type="evidence" value="ECO:0007669"/>
    <property type="project" value="UniProtKB-EC"/>
</dbReference>
<evidence type="ECO:0000256" key="1">
    <source>
        <dbReference type="ARBA" id="ARBA00001933"/>
    </source>
</evidence>
<evidence type="ECO:0000256" key="9">
    <source>
        <dbReference type="ARBA" id="ARBA00023014"/>
    </source>
</evidence>
<evidence type="ECO:0000256" key="13">
    <source>
        <dbReference type="RuleBase" id="RU004504"/>
    </source>
</evidence>
<evidence type="ECO:0000256" key="7">
    <source>
        <dbReference type="ARBA" id="ARBA00022898"/>
    </source>
</evidence>
<dbReference type="eggNOG" id="COG1104">
    <property type="taxonomic scope" value="Bacteria"/>
</dbReference>
<keyword evidence="16" id="KW-1185">Reference proteome</keyword>
<keyword evidence="10" id="KW-0535">Nitrogen fixation</keyword>
<dbReference type="InterPro" id="IPR015422">
    <property type="entry name" value="PyrdxlP-dep_Trfase_small"/>
</dbReference>
<dbReference type="AlphaFoldDB" id="A4BSU7"/>
<proteinExistence type="inferred from homology"/>
<comment type="caution">
    <text evidence="15">The sequence shown here is derived from an EMBL/GenBank/DDBJ whole genome shotgun (WGS) entry which is preliminary data.</text>
</comment>
<feature type="domain" description="Aminotransferase class V" evidence="14">
    <location>
        <begin position="9"/>
        <end position="375"/>
    </location>
</feature>
<dbReference type="Gene3D" id="3.40.640.10">
    <property type="entry name" value="Type I PLP-dependent aspartate aminotransferase-like (Major domain)"/>
    <property type="match status" value="1"/>
</dbReference>
<evidence type="ECO:0000256" key="12">
    <source>
        <dbReference type="ARBA" id="ARBA00050776"/>
    </source>
</evidence>
<dbReference type="OrthoDB" id="9808002at2"/>
<dbReference type="PIRSF" id="PIRSF005572">
    <property type="entry name" value="NifS"/>
    <property type="match status" value="1"/>
</dbReference>
<organism evidence="15 16">
    <name type="scientific">Nitrococcus mobilis Nb-231</name>
    <dbReference type="NCBI Taxonomy" id="314278"/>
    <lineage>
        <taxon>Bacteria</taxon>
        <taxon>Pseudomonadati</taxon>
        <taxon>Pseudomonadota</taxon>
        <taxon>Gammaproteobacteria</taxon>
        <taxon>Chromatiales</taxon>
        <taxon>Ectothiorhodospiraceae</taxon>
        <taxon>Nitrococcus</taxon>
    </lineage>
</organism>
<dbReference type="PANTHER" id="PTHR11601:SF34">
    <property type="entry name" value="CYSTEINE DESULFURASE"/>
    <property type="match status" value="1"/>
</dbReference>
<dbReference type="RefSeq" id="WP_004998806.1">
    <property type="nucleotide sequence ID" value="NZ_CH672427.1"/>
</dbReference>
<evidence type="ECO:0000256" key="6">
    <source>
        <dbReference type="ARBA" id="ARBA00022723"/>
    </source>
</evidence>
<comment type="cofactor">
    <cofactor evidence="1 13">
        <name>pyridoxal 5'-phosphate</name>
        <dbReference type="ChEBI" id="CHEBI:597326"/>
    </cofactor>
</comment>
<dbReference type="EMBL" id="AAOF01000011">
    <property type="protein sequence ID" value="EAR21191.1"/>
    <property type="molecule type" value="Genomic_DNA"/>
</dbReference>
<evidence type="ECO:0000313" key="16">
    <source>
        <dbReference type="Proteomes" id="UP000003374"/>
    </source>
</evidence>
<keyword evidence="6" id="KW-0479">Metal-binding</keyword>
<evidence type="ECO:0000256" key="2">
    <source>
        <dbReference type="ARBA" id="ARBA00003120"/>
    </source>
</evidence>
<comment type="similarity">
    <text evidence="3">Belongs to the class-V pyridoxal-phosphate-dependent aminotransferase family. NifS/IscS subfamily.</text>
</comment>
<dbReference type="PANTHER" id="PTHR11601">
    <property type="entry name" value="CYSTEINE DESULFURYLASE FAMILY MEMBER"/>
    <property type="match status" value="1"/>
</dbReference>
<evidence type="ECO:0000313" key="15">
    <source>
        <dbReference type="EMBL" id="EAR21191.1"/>
    </source>
</evidence>
<comment type="function">
    <text evidence="2">Catalyzes the removal of elemental sulfur atoms from cysteine to produce alanine. Seems to participate in the biosynthesis of the nitrogenase metalloclusters by providing the inorganic sulfur required for the Fe-S core formation.</text>
</comment>
<gene>
    <name evidence="15" type="ORF">NB231_00680</name>
</gene>
<dbReference type="InterPro" id="IPR015421">
    <property type="entry name" value="PyrdxlP-dep_Trfase_major"/>
</dbReference>
<keyword evidence="9" id="KW-0411">Iron-sulfur</keyword>
<dbReference type="InterPro" id="IPR016454">
    <property type="entry name" value="Cysteine_dSase"/>
</dbReference>
<dbReference type="InterPro" id="IPR000192">
    <property type="entry name" value="Aminotrans_V_dom"/>
</dbReference>
<evidence type="ECO:0000256" key="5">
    <source>
        <dbReference type="ARBA" id="ARBA00022679"/>
    </source>
</evidence>
<dbReference type="PROSITE" id="PS00595">
    <property type="entry name" value="AA_TRANSFER_CLASS_5"/>
    <property type="match status" value="1"/>
</dbReference>
<comment type="catalytic activity">
    <reaction evidence="12">
        <text>(sulfur carrier)-H + L-cysteine = (sulfur carrier)-SH + L-alanine</text>
        <dbReference type="Rhea" id="RHEA:43892"/>
        <dbReference type="Rhea" id="RHEA-COMP:14737"/>
        <dbReference type="Rhea" id="RHEA-COMP:14739"/>
        <dbReference type="ChEBI" id="CHEBI:29917"/>
        <dbReference type="ChEBI" id="CHEBI:35235"/>
        <dbReference type="ChEBI" id="CHEBI:57972"/>
        <dbReference type="ChEBI" id="CHEBI:64428"/>
        <dbReference type="EC" id="2.8.1.7"/>
    </reaction>
</comment>
<name>A4BSU7_9GAMM</name>
<dbReference type="SUPFAM" id="SSF53383">
    <property type="entry name" value="PLP-dependent transferases"/>
    <property type="match status" value="1"/>
</dbReference>
<dbReference type="GO" id="GO:0046872">
    <property type="term" value="F:metal ion binding"/>
    <property type="evidence" value="ECO:0007669"/>
    <property type="project" value="UniProtKB-KW"/>
</dbReference>
<evidence type="ECO:0000256" key="4">
    <source>
        <dbReference type="ARBA" id="ARBA00012239"/>
    </source>
</evidence>
<dbReference type="HOGENOM" id="CLU_003433_0_1_6"/>
<sequence length="429" mass="45353">MSARQHETIYLDYAATTPVDPEVVRAMANYLSGDGVFANPASEHAPGQQAAEALAVARLRVAALVGAEPGEIVFTSGATEANNLAIAGAARWRRRHGRGQRIVTVRTEHKSVLETCTALAAEGFAVSYLDVGADGRLDPAALDAVLDDDTALVSVMHVNNETGVVQDLAALATRVKAVGALLHVDAVQSIGGEPLDVRALPVDLVSLSAHKLYGPKGVGALYIRQRPRVRLCPLLHGGGQEAGLRPGTVPVHQAVGMGVACELAAQRRASDALWLKGLHQRLRESLAALGGVVLNGREDGAAHILNVSFVGIQGETLAYELQAADLAVASGSACTAALSNRAPSHVLQAMGRPAALAHAAVRFSLGRSITGHEIDTAVERIRCRLQSLRRFSPLWRDWCRGRSLQALYETATPLTVLENSPGARKREIT</sequence>
<keyword evidence="5 15" id="KW-0808">Transferase</keyword>
<accession>A4BSU7</accession>
<dbReference type="Gene3D" id="3.90.1150.10">
    <property type="entry name" value="Aspartate Aminotransferase, domain 1"/>
    <property type="match status" value="1"/>
</dbReference>
<dbReference type="Pfam" id="PF00266">
    <property type="entry name" value="Aminotran_5"/>
    <property type="match status" value="1"/>
</dbReference>
<dbReference type="InterPro" id="IPR020578">
    <property type="entry name" value="Aminotrans_V_PyrdxlP_BS"/>
</dbReference>
<dbReference type="Proteomes" id="UP000003374">
    <property type="component" value="Unassembled WGS sequence"/>
</dbReference>
<dbReference type="EC" id="2.8.1.7" evidence="4"/>
<dbReference type="FunFam" id="3.40.640.10:FF:000084">
    <property type="entry name" value="IscS-like cysteine desulfurase"/>
    <property type="match status" value="1"/>
</dbReference>
<keyword evidence="7" id="KW-0663">Pyridoxal phosphate</keyword>
<evidence type="ECO:0000256" key="3">
    <source>
        <dbReference type="ARBA" id="ARBA00006490"/>
    </source>
</evidence>
<keyword evidence="8" id="KW-0408">Iron</keyword>
<evidence type="ECO:0000256" key="8">
    <source>
        <dbReference type="ARBA" id="ARBA00023004"/>
    </source>
</evidence>
<protein>
    <recommendedName>
        <fullName evidence="4">cysteine desulfurase</fullName>
        <ecNumber evidence="4">2.8.1.7</ecNumber>
    </recommendedName>
    <alternativeName>
        <fullName evidence="11">Nitrogenase metalloclusters biosynthesis protein NifS</fullName>
    </alternativeName>
</protein>